<evidence type="ECO:0000313" key="3">
    <source>
        <dbReference type="Proteomes" id="UP000290365"/>
    </source>
</evidence>
<dbReference type="KEGG" id="kbs:EPA93_07170"/>
<dbReference type="InterPro" id="IPR011990">
    <property type="entry name" value="TPR-like_helical_dom_sf"/>
</dbReference>
<name>A0A4P6JKT8_KTERU</name>
<gene>
    <name evidence="2" type="ORF">EPA93_07170</name>
</gene>
<sequence>MDRLRRSMLQLLIGAGSSIALPELSDTWERLAYALHNPYRIDETAMTKMEQLTNLYWELYRGAIAKIDLLSGLQGHLSTVAKLLHVSQPTPLLHRLAKVASNTAQIIGEIYLDTEDTEQAVKYYQFAIEAAKEANNPTLQALALGRKGFVFMHAGLPQQALPLLREAYTQAEGGKATGKSLGWIVMMEAEALSSLRSAETLVAIEKTETVLSQENSGEDTKWTGFNSAALSAYKGACLLRIHQPEQARHLLFRALQDLPPGPTRRESLILADISKSFILQGEIEEACKQATQSLSCAARAKSIRALQEVRAVQKQLAPWKRQPEVKHLTEQLKSVKFA</sequence>
<keyword evidence="1" id="KW-0802">TPR repeat</keyword>
<keyword evidence="3" id="KW-1185">Reference proteome</keyword>
<dbReference type="InterPro" id="IPR019734">
    <property type="entry name" value="TPR_rpt"/>
</dbReference>
<protein>
    <recommendedName>
        <fullName evidence="4">MalT-like TPR region domain-containing protein</fullName>
    </recommendedName>
</protein>
<dbReference type="Proteomes" id="UP000290365">
    <property type="component" value="Chromosome"/>
</dbReference>
<dbReference type="OrthoDB" id="140831at2"/>
<organism evidence="2 3">
    <name type="scientific">Ktedonosporobacter rubrisoli</name>
    <dbReference type="NCBI Taxonomy" id="2509675"/>
    <lineage>
        <taxon>Bacteria</taxon>
        <taxon>Bacillati</taxon>
        <taxon>Chloroflexota</taxon>
        <taxon>Ktedonobacteria</taxon>
        <taxon>Ktedonobacterales</taxon>
        <taxon>Ktedonosporobacteraceae</taxon>
        <taxon>Ktedonosporobacter</taxon>
    </lineage>
</organism>
<evidence type="ECO:0008006" key="4">
    <source>
        <dbReference type="Google" id="ProtNLM"/>
    </source>
</evidence>
<evidence type="ECO:0000313" key="2">
    <source>
        <dbReference type="EMBL" id="QBD75798.1"/>
    </source>
</evidence>
<dbReference type="SUPFAM" id="SSF48452">
    <property type="entry name" value="TPR-like"/>
    <property type="match status" value="1"/>
</dbReference>
<accession>A0A4P6JKT8</accession>
<evidence type="ECO:0000256" key="1">
    <source>
        <dbReference type="PROSITE-ProRule" id="PRU00339"/>
    </source>
</evidence>
<feature type="repeat" description="TPR" evidence="1">
    <location>
        <begin position="101"/>
        <end position="134"/>
    </location>
</feature>
<dbReference type="RefSeq" id="WP_129886395.1">
    <property type="nucleotide sequence ID" value="NZ_CP035758.1"/>
</dbReference>
<dbReference type="Gene3D" id="1.25.40.10">
    <property type="entry name" value="Tetratricopeptide repeat domain"/>
    <property type="match status" value="1"/>
</dbReference>
<dbReference type="AlphaFoldDB" id="A0A4P6JKT8"/>
<reference evidence="2 3" key="1">
    <citation type="submission" date="2019-01" db="EMBL/GenBank/DDBJ databases">
        <title>Ktedonosporobacter rubrisoli SCAWS-G2.</title>
        <authorList>
            <person name="Huang Y."/>
            <person name="Yan B."/>
        </authorList>
    </citation>
    <scope>NUCLEOTIDE SEQUENCE [LARGE SCALE GENOMIC DNA]</scope>
    <source>
        <strain evidence="2 3">SCAWS-G2</strain>
    </source>
</reference>
<proteinExistence type="predicted"/>
<dbReference type="EMBL" id="CP035758">
    <property type="protein sequence ID" value="QBD75798.1"/>
    <property type="molecule type" value="Genomic_DNA"/>
</dbReference>
<dbReference type="PROSITE" id="PS50005">
    <property type="entry name" value="TPR"/>
    <property type="match status" value="1"/>
</dbReference>